<keyword evidence="2" id="KW-1185">Reference proteome</keyword>
<evidence type="ECO:0000313" key="2">
    <source>
        <dbReference type="Proteomes" id="UP000076603"/>
    </source>
</evidence>
<reference evidence="1 2" key="1">
    <citation type="submission" date="2016-04" db="EMBL/GenBank/DDBJ databases">
        <title>Genome sequence of Clostridium magnum DSM 2767.</title>
        <authorList>
            <person name="Poehlein A."/>
            <person name="Uhlig R."/>
            <person name="Fischer R."/>
            <person name="Bahl H."/>
            <person name="Daniel R."/>
        </authorList>
    </citation>
    <scope>NUCLEOTIDE SEQUENCE [LARGE SCALE GENOMIC DNA]</scope>
    <source>
        <strain evidence="1 2">DSM 2767</strain>
    </source>
</reference>
<comment type="caution">
    <text evidence="1">The sequence shown here is derived from an EMBL/GenBank/DDBJ whole genome shotgun (WGS) entry which is preliminary data.</text>
</comment>
<accession>A0A161WGI7</accession>
<organism evidence="1 2">
    <name type="scientific">Clostridium magnum DSM 2767</name>
    <dbReference type="NCBI Taxonomy" id="1121326"/>
    <lineage>
        <taxon>Bacteria</taxon>
        <taxon>Bacillati</taxon>
        <taxon>Bacillota</taxon>
        <taxon>Clostridia</taxon>
        <taxon>Eubacteriales</taxon>
        <taxon>Clostridiaceae</taxon>
        <taxon>Clostridium</taxon>
    </lineage>
</organism>
<dbReference type="PATRIC" id="fig|1121326.3.peg.3750"/>
<protein>
    <submittedName>
        <fullName evidence="1">Uncharacterized protein</fullName>
    </submittedName>
</protein>
<dbReference type="RefSeq" id="WP_066625578.1">
    <property type="nucleotide sequence ID" value="NZ_FQXL01000013.1"/>
</dbReference>
<dbReference type="EMBL" id="LWAE01000004">
    <property type="protein sequence ID" value="KZL90795.1"/>
    <property type="molecule type" value="Genomic_DNA"/>
</dbReference>
<proteinExistence type="predicted"/>
<name>A0A161WGI7_9CLOT</name>
<gene>
    <name evidence="1" type="ORF">CLMAG_37060</name>
</gene>
<dbReference type="Proteomes" id="UP000076603">
    <property type="component" value="Unassembled WGS sequence"/>
</dbReference>
<evidence type="ECO:0000313" key="1">
    <source>
        <dbReference type="EMBL" id="KZL90795.1"/>
    </source>
</evidence>
<dbReference type="AlphaFoldDB" id="A0A161WGI7"/>
<sequence>MENCLNNIDTYYKDIEEYKIDINNTIEHIISKNERLVFAIVAEKAGVTRFVVRQYPELRNYILQRMVYYKEINIINKKIDRAVNSLLKANKSITFISIINKCKFNSDAVYQNQYIKDRIRTLLIENNHRKITI</sequence>
<dbReference type="OrthoDB" id="1908641at2"/>